<keyword evidence="8" id="KW-1185">Reference proteome</keyword>
<evidence type="ECO:0000256" key="5">
    <source>
        <dbReference type="SAM" id="MobiDB-lite"/>
    </source>
</evidence>
<keyword evidence="3" id="KW-0507">mRNA processing</keyword>
<dbReference type="GO" id="GO:0005847">
    <property type="term" value="C:mRNA cleavage and polyadenylation specificity factor complex"/>
    <property type="evidence" value="ECO:0007669"/>
    <property type="project" value="TreeGrafter"/>
</dbReference>
<dbReference type="InterPro" id="IPR007854">
    <property type="entry name" value="Fip1_dom"/>
</dbReference>
<evidence type="ECO:0000256" key="1">
    <source>
        <dbReference type="ARBA" id="ARBA00004123"/>
    </source>
</evidence>
<protein>
    <submittedName>
        <fullName evidence="7">Pre-mRNA polyadenylation factor</fullName>
    </submittedName>
</protein>
<proteinExistence type="inferred from homology"/>
<evidence type="ECO:0000256" key="3">
    <source>
        <dbReference type="ARBA" id="ARBA00022664"/>
    </source>
</evidence>
<feature type="compositionally biased region" description="Acidic residues" evidence="5">
    <location>
        <begin position="35"/>
        <end position="53"/>
    </location>
</feature>
<evidence type="ECO:0000313" key="7">
    <source>
        <dbReference type="EMBL" id="TVY42312.1"/>
    </source>
</evidence>
<dbReference type="OrthoDB" id="1917198at2759"/>
<evidence type="ECO:0000256" key="4">
    <source>
        <dbReference type="ARBA" id="ARBA00023242"/>
    </source>
</evidence>
<name>A0A8H8UFK8_9HELO</name>
<dbReference type="PANTHER" id="PTHR13484">
    <property type="entry name" value="FIP1-LIKE 1 PROTEIN"/>
    <property type="match status" value="1"/>
</dbReference>
<dbReference type="AlphaFoldDB" id="A0A8H8UFK8"/>
<dbReference type="GO" id="GO:0006397">
    <property type="term" value="P:mRNA processing"/>
    <property type="evidence" value="ECO:0007669"/>
    <property type="project" value="UniProtKB-KW"/>
</dbReference>
<evidence type="ECO:0000256" key="2">
    <source>
        <dbReference type="ARBA" id="ARBA00007459"/>
    </source>
</evidence>
<keyword evidence="4" id="KW-0539">Nucleus</keyword>
<organism evidence="7 8">
    <name type="scientific">Lachnellula occidentalis</name>
    <dbReference type="NCBI Taxonomy" id="215460"/>
    <lineage>
        <taxon>Eukaryota</taxon>
        <taxon>Fungi</taxon>
        <taxon>Dikarya</taxon>
        <taxon>Ascomycota</taxon>
        <taxon>Pezizomycotina</taxon>
        <taxon>Leotiomycetes</taxon>
        <taxon>Helotiales</taxon>
        <taxon>Lachnaceae</taxon>
        <taxon>Lachnellula</taxon>
    </lineage>
</organism>
<feature type="domain" description="Pre-mRNA polyadenylation factor Fip1" evidence="6">
    <location>
        <begin position="156"/>
        <end position="193"/>
    </location>
</feature>
<dbReference type="PANTHER" id="PTHR13484:SF0">
    <property type="entry name" value="PRE-MRNA 3'-END-PROCESSING FACTOR FIP1"/>
    <property type="match status" value="1"/>
</dbReference>
<comment type="similarity">
    <text evidence="2">Belongs to the FIP1 family.</text>
</comment>
<gene>
    <name evidence="7" type="primary">FIP1</name>
    <name evidence="7" type="ORF">LOCC1_G004616</name>
</gene>
<feature type="region of interest" description="Disordered" evidence="5">
    <location>
        <begin position="281"/>
        <end position="335"/>
    </location>
</feature>
<accession>A0A8H8UFK8</accession>
<dbReference type="InterPro" id="IPR051187">
    <property type="entry name" value="Pre-mRNA_3'-end_processing_reg"/>
</dbReference>
<dbReference type="EMBL" id="QGMI01000336">
    <property type="protein sequence ID" value="TVY42312.1"/>
    <property type="molecule type" value="Genomic_DNA"/>
</dbReference>
<dbReference type="Pfam" id="PF05182">
    <property type="entry name" value="Fip1"/>
    <property type="match status" value="1"/>
</dbReference>
<evidence type="ECO:0000259" key="6">
    <source>
        <dbReference type="Pfam" id="PF05182"/>
    </source>
</evidence>
<sequence>MSDDEDFYAPEGEKGDTEQEQPEAAQEPDPKPIQEDEDLEEGEEEDEGDEEGSDSCSQDIDIITERKDGSKPAPAPQSKYNNIRDIPQRTTSGDAPAKPAVVKKDSKDKATPTVSGADLPGVSTSKIDVNAKPVYEPAGKRITQLNIDEGKSFDLNENEKPWRRPGTDVSDYFNYGFDEFTWALYASKQEAIRSEFNQDKIAQNQKKMFDDMNLMVMGGMPSMSGMSGMPAGAGGAMPSMEGITPEMQTAMMQMMGSGMDPSQMDPAAMFAAMQGGANAGGNGGAQGGNQGQGFGGQGGFGQGQGQQMDYSYGQGQGGNNRGGNFGRGRGGRRNW</sequence>
<feature type="compositionally biased region" description="Gly residues" evidence="5">
    <location>
        <begin position="281"/>
        <end position="304"/>
    </location>
</feature>
<evidence type="ECO:0000313" key="8">
    <source>
        <dbReference type="Proteomes" id="UP000443090"/>
    </source>
</evidence>
<feature type="compositionally biased region" description="Gly residues" evidence="5">
    <location>
        <begin position="314"/>
        <end position="328"/>
    </location>
</feature>
<dbReference type="Proteomes" id="UP000443090">
    <property type="component" value="Unassembled WGS sequence"/>
</dbReference>
<reference evidence="7 8" key="1">
    <citation type="submission" date="2018-05" db="EMBL/GenBank/DDBJ databases">
        <title>Genome sequencing and assembly of the regulated plant pathogen Lachnellula willkommii and related sister species for the development of diagnostic species identification markers.</title>
        <authorList>
            <person name="Giroux E."/>
            <person name="Bilodeau G."/>
        </authorList>
    </citation>
    <scope>NUCLEOTIDE SEQUENCE [LARGE SCALE GENOMIC DNA]</scope>
    <source>
        <strain evidence="7 8">CBS 160.35</strain>
    </source>
</reference>
<comment type="caution">
    <text evidence="7">The sequence shown here is derived from an EMBL/GenBank/DDBJ whole genome shotgun (WGS) entry which is preliminary data.</text>
</comment>
<comment type="subcellular location">
    <subcellularLocation>
        <location evidence="1">Nucleus</location>
    </subcellularLocation>
</comment>
<feature type="region of interest" description="Disordered" evidence="5">
    <location>
        <begin position="1"/>
        <end position="118"/>
    </location>
</feature>